<feature type="transmembrane region" description="Helical" evidence="1">
    <location>
        <begin position="967"/>
        <end position="987"/>
    </location>
</feature>
<feature type="transmembrane region" description="Helical" evidence="1">
    <location>
        <begin position="889"/>
        <end position="908"/>
    </location>
</feature>
<protein>
    <submittedName>
        <fullName evidence="2">Efflux RND transporter permease subunit</fullName>
    </submittedName>
</protein>
<dbReference type="InterPro" id="IPR027463">
    <property type="entry name" value="AcrB_DN_DC_subdom"/>
</dbReference>
<dbReference type="Proteomes" id="UP001596492">
    <property type="component" value="Unassembled WGS sequence"/>
</dbReference>
<feature type="transmembrane region" description="Helical" evidence="1">
    <location>
        <begin position="861"/>
        <end position="882"/>
    </location>
</feature>
<dbReference type="Gene3D" id="3.30.70.1440">
    <property type="entry name" value="Multidrug efflux transporter AcrB pore domain"/>
    <property type="match status" value="1"/>
</dbReference>
<dbReference type="EMBL" id="JBHTBR010000005">
    <property type="protein sequence ID" value="MFC7292173.1"/>
    <property type="molecule type" value="Genomic_DNA"/>
</dbReference>
<dbReference type="Gene3D" id="1.20.1640.10">
    <property type="entry name" value="Multidrug efflux transporter AcrB transmembrane domain"/>
    <property type="match status" value="2"/>
</dbReference>
<feature type="transmembrane region" description="Helical" evidence="1">
    <location>
        <begin position="332"/>
        <end position="351"/>
    </location>
</feature>
<dbReference type="Gene3D" id="3.30.70.1430">
    <property type="entry name" value="Multidrug efflux transporter AcrB pore domain"/>
    <property type="match status" value="2"/>
</dbReference>
<keyword evidence="1" id="KW-1133">Transmembrane helix</keyword>
<dbReference type="PANTHER" id="PTHR32063">
    <property type="match status" value="1"/>
</dbReference>
<keyword evidence="1" id="KW-0812">Transmembrane</keyword>
<sequence length="1087" mass="118279">MNALIDGAVSRARMVLSILVCALIAGMIVYNNLPKEAAPEIQVPFVLVTIPLEGISPEDAERLLVRPTEAEVRSIEGIKEINSAALEGAGQLAIEFEIDADIDQALVDVREKVDMAKREFPVETREPVISEINTARFPVVVVNMYGEIPERGLYAIARDLQENLEAIPGVLEANIEGEREEVLEIQVDPIKLETYNLSAASIFGTIQANNNLIPAGNIDMGEGRYSIKVPGLIETPEDAFNIAIKRDGDRVVTIKDVAEVRRTFKDREEYARFNGQRAVSVQVVKRSGANILETVANVRETIERLEKTWPDTLNVELTADESAEIGDQISTLQSSIMTAVILVMVIVVGALGLRSAILVGISIPASFLMGFLFLGWAGYTVNMMVLFALVIAVGILVDGAIVVVEYADRKMAEGLDKVEAFATAGKRMFWPIVASNATTLAAFLPFLFWNSMPGKFMSYLPITLIFVLTSSLFMALIFLPVLGGVVGGRNKDQESALNDLSGESGDPEKASGFFGFYARMISRLCRRPLAVTGGLFVICAAIIVWFGSTQHNVFFFLNAEPEKLYIYVGAQGNLSGEEEFEITKRAESVVLPIEGILSVTTVTGPAASQGGFGSGAGAIPVDTVGRMLVDLNSSAPGIDGRKVEADIREAFKSFAGAHIEISPFEEGPPVGKDVQISVFSSDHDALLETATLIREKLDETEGLIDLEDTRPLPGTEWRLDIDRERAAKFGVDINQVGGVVQLVTNGALAGRFRPDDAVDEVDIRVRFPEEYRSVEALDDLTVSTPDGPTPISTFVDRVAAPQLSRIDRRDGLRVFTLRANVEAAGQGAHMNAQLKKWVENQEFDPQVMVKFEGADEDSAEAAAFFEAAAFGALFLMGVILLWEFNNFYHVLLTLSAVILSTIGVLIGLQLATSYISMIMTGTGVVALAGIVVNNNIVLIDTFQRLISDGRSAHEAAVMTASQRMRPILLTTGTTICGLLPMVVQMNINFAEGSITRGGPASEWWVPLSTAVVFGLGFSTFITLIVTPVWLAAPEKMGRWRDRMWDRVKRFFYARFGDKRLLGNTAPESIEDEKRPLLPSGGSVHAAE</sequence>
<feature type="transmembrane region" description="Helical" evidence="1">
    <location>
        <begin position="529"/>
        <end position="548"/>
    </location>
</feature>
<feature type="transmembrane region" description="Helical" evidence="1">
    <location>
        <begin position="1007"/>
        <end position="1032"/>
    </location>
</feature>
<gene>
    <name evidence="2" type="ORF">ACFQS8_11140</name>
</gene>
<dbReference type="RefSeq" id="WP_382167411.1">
    <property type="nucleotide sequence ID" value="NZ_JBHTBR010000005.1"/>
</dbReference>
<feature type="transmembrane region" description="Helical" evidence="1">
    <location>
        <begin position="358"/>
        <end position="379"/>
    </location>
</feature>
<dbReference type="PRINTS" id="PR00702">
    <property type="entry name" value="ACRIFLAVINRP"/>
</dbReference>
<feature type="transmembrane region" description="Helical" evidence="1">
    <location>
        <begin position="428"/>
        <end position="448"/>
    </location>
</feature>
<dbReference type="PANTHER" id="PTHR32063:SF0">
    <property type="entry name" value="SWARMING MOTILITY PROTEIN SWRC"/>
    <property type="match status" value="1"/>
</dbReference>
<feature type="transmembrane region" description="Helical" evidence="1">
    <location>
        <begin position="460"/>
        <end position="482"/>
    </location>
</feature>
<keyword evidence="1" id="KW-0472">Membrane</keyword>
<dbReference type="Gene3D" id="3.30.2090.10">
    <property type="entry name" value="Multidrug efflux transporter AcrB TolC docking domain, DN and DC subdomains"/>
    <property type="match status" value="2"/>
</dbReference>
<proteinExistence type="predicted"/>
<feature type="transmembrane region" description="Helical" evidence="1">
    <location>
        <begin position="12"/>
        <end position="30"/>
    </location>
</feature>
<dbReference type="SUPFAM" id="SSF82714">
    <property type="entry name" value="Multidrug efflux transporter AcrB TolC docking domain, DN and DC subdomains"/>
    <property type="match status" value="2"/>
</dbReference>
<comment type="caution">
    <text evidence="2">The sequence shown here is derived from an EMBL/GenBank/DDBJ whole genome shotgun (WGS) entry which is preliminary data.</text>
</comment>
<evidence type="ECO:0000313" key="2">
    <source>
        <dbReference type="EMBL" id="MFC7292173.1"/>
    </source>
</evidence>
<evidence type="ECO:0000256" key="1">
    <source>
        <dbReference type="SAM" id="Phobius"/>
    </source>
</evidence>
<keyword evidence="3" id="KW-1185">Reference proteome</keyword>
<dbReference type="InterPro" id="IPR001036">
    <property type="entry name" value="Acrflvin-R"/>
</dbReference>
<dbReference type="SUPFAM" id="SSF82693">
    <property type="entry name" value="Multidrug efflux transporter AcrB pore domain, PN1, PN2, PC1 and PC2 subdomains"/>
    <property type="match status" value="2"/>
</dbReference>
<feature type="transmembrane region" description="Helical" evidence="1">
    <location>
        <begin position="385"/>
        <end position="407"/>
    </location>
</feature>
<name>A0ABW2IMI1_9PROT</name>
<accession>A0ABW2IMI1</accession>
<dbReference type="SUPFAM" id="SSF82866">
    <property type="entry name" value="Multidrug efflux transporter AcrB transmembrane domain"/>
    <property type="match status" value="2"/>
</dbReference>
<organism evidence="2 3">
    <name type="scientific">Hirschia litorea</name>
    <dbReference type="NCBI Taxonomy" id="1199156"/>
    <lineage>
        <taxon>Bacteria</taxon>
        <taxon>Pseudomonadati</taxon>
        <taxon>Pseudomonadota</taxon>
        <taxon>Alphaproteobacteria</taxon>
        <taxon>Hyphomonadales</taxon>
        <taxon>Hyphomonadaceae</taxon>
        <taxon>Hirschia</taxon>
    </lineage>
</organism>
<reference evidence="3" key="1">
    <citation type="journal article" date="2019" name="Int. J. Syst. Evol. Microbiol.">
        <title>The Global Catalogue of Microorganisms (GCM) 10K type strain sequencing project: providing services to taxonomists for standard genome sequencing and annotation.</title>
        <authorList>
            <consortium name="The Broad Institute Genomics Platform"/>
            <consortium name="The Broad Institute Genome Sequencing Center for Infectious Disease"/>
            <person name="Wu L."/>
            <person name="Ma J."/>
        </authorList>
    </citation>
    <scope>NUCLEOTIDE SEQUENCE [LARGE SCALE GENOMIC DNA]</scope>
    <source>
        <strain evidence="3">CCUG 51308</strain>
    </source>
</reference>
<evidence type="ECO:0000313" key="3">
    <source>
        <dbReference type="Proteomes" id="UP001596492"/>
    </source>
</evidence>
<feature type="transmembrane region" description="Helical" evidence="1">
    <location>
        <begin position="914"/>
        <end position="937"/>
    </location>
</feature>
<dbReference type="Pfam" id="PF00873">
    <property type="entry name" value="ACR_tran"/>
    <property type="match status" value="1"/>
</dbReference>
<dbReference type="Gene3D" id="3.30.70.1320">
    <property type="entry name" value="Multidrug efflux transporter AcrB pore domain like"/>
    <property type="match status" value="1"/>
</dbReference>